<feature type="non-terminal residue" evidence="2">
    <location>
        <position position="1"/>
    </location>
</feature>
<protein>
    <recommendedName>
        <fullName evidence="1">F-box domain-containing protein</fullName>
    </recommendedName>
</protein>
<evidence type="ECO:0000313" key="5">
    <source>
        <dbReference type="Proteomes" id="UP000663870"/>
    </source>
</evidence>
<comment type="caution">
    <text evidence="2">The sequence shown here is derived from an EMBL/GenBank/DDBJ whole genome shotgun (WGS) entry which is preliminary data.</text>
</comment>
<feature type="domain" description="F-box" evidence="1">
    <location>
        <begin position="5"/>
        <end position="58"/>
    </location>
</feature>
<organism evidence="2 4">
    <name type="scientific">Rotaria sordida</name>
    <dbReference type="NCBI Taxonomy" id="392033"/>
    <lineage>
        <taxon>Eukaryota</taxon>
        <taxon>Metazoa</taxon>
        <taxon>Spiralia</taxon>
        <taxon>Gnathifera</taxon>
        <taxon>Rotifera</taxon>
        <taxon>Eurotatoria</taxon>
        <taxon>Bdelloidea</taxon>
        <taxon>Philodinida</taxon>
        <taxon>Philodinidae</taxon>
        <taxon>Rotaria</taxon>
    </lineage>
</organism>
<evidence type="ECO:0000313" key="2">
    <source>
        <dbReference type="EMBL" id="CAF1468907.1"/>
    </source>
</evidence>
<dbReference type="InterPro" id="IPR001810">
    <property type="entry name" value="F-box_dom"/>
</dbReference>
<name>A0A815QWU0_9BILA</name>
<evidence type="ECO:0000259" key="1">
    <source>
        <dbReference type="PROSITE" id="PS50181"/>
    </source>
</evidence>
<dbReference type="EMBL" id="CAJNOL010009605">
    <property type="protein sequence ID" value="CAF1644366.1"/>
    <property type="molecule type" value="Genomic_DNA"/>
</dbReference>
<reference evidence="2" key="1">
    <citation type="submission" date="2021-02" db="EMBL/GenBank/DDBJ databases">
        <authorList>
            <person name="Nowell W R."/>
        </authorList>
    </citation>
    <scope>NUCLEOTIDE SEQUENCE</scope>
</reference>
<accession>A0A815QWU0</accession>
<dbReference type="AlphaFoldDB" id="A0A815QWU0"/>
<proteinExistence type="predicted"/>
<evidence type="ECO:0000313" key="3">
    <source>
        <dbReference type="EMBL" id="CAF1644366.1"/>
    </source>
</evidence>
<sequence length="150" mass="17518">MSRSNVNLLDLPDEILLVILKKLNNIDVLYSFIDINNEHLNSLAYEKIFSDTLNFVSIDNVSAIDQEKLDRFCKDILPKIHENVKCFILEPISMECILHAADYRNLTELKLFNFTQEVVLNYFTNQSSIRYIFQEKITNLIIANNDKRMG</sequence>
<dbReference type="PROSITE" id="PS50181">
    <property type="entry name" value="FBOX"/>
    <property type="match status" value="1"/>
</dbReference>
<gene>
    <name evidence="3" type="ORF">JXQ802_LOCUS53659</name>
    <name evidence="2" type="ORF">PYM288_LOCUS37257</name>
</gene>
<evidence type="ECO:0000313" key="4">
    <source>
        <dbReference type="Proteomes" id="UP000663854"/>
    </source>
</evidence>
<keyword evidence="5" id="KW-1185">Reference proteome</keyword>
<dbReference type="Proteomes" id="UP000663870">
    <property type="component" value="Unassembled WGS sequence"/>
</dbReference>
<dbReference type="EMBL" id="CAJNOH010007933">
    <property type="protein sequence ID" value="CAF1468907.1"/>
    <property type="molecule type" value="Genomic_DNA"/>
</dbReference>
<dbReference type="Proteomes" id="UP000663854">
    <property type="component" value="Unassembled WGS sequence"/>
</dbReference>